<protein>
    <submittedName>
        <fullName evidence="2">Uncharacterized protein</fullName>
    </submittedName>
</protein>
<organism evidence="2 3">
    <name type="scientific">Setaria viridis</name>
    <name type="common">Green bristlegrass</name>
    <name type="synonym">Setaria italica subsp. viridis</name>
    <dbReference type="NCBI Taxonomy" id="4556"/>
    <lineage>
        <taxon>Eukaryota</taxon>
        <taxon>Viridiplantae</taxon>
        <taxon>Streptophyta</taxon>
        <taxon>Embryophyta</taxon>
        <taxon>Tracheophyta</taxon>
        <taxon>Spermatophyta</taxon>
        <taxon>Magnoliopsida</taxon>
        <taxon>Liliopsida</taxon>
        <taxon>Poales</taxon>
        <taxon>Poaceae</taxon>
        <taxon>PACMAD clade</taxon>
        <taxon>Panicoideae</taxon>
        <taxon>Panicodae</taxon>
        <taxon>Paniceae</taxon>
        <taxon>Cenchrinae</taxon>
        <taxon>Setaria</taxon>
    </lineage>
</organism>
<evidence type="ECO:0000313" key="3">
    <source>
        <dbReference type="Proteomes" id="UP000298652"/>
    </source>
</evidence>
<keyword evidence="3" id="KW-1185">Reference proteome</keyword>
<name>A0A4U6TRI8_SETVI</name>
<sequence length="163" mass="17359">MAGEDSDWPSETERALAMASTIRCRNGSRGWLSISSQSVSVSYHGRRTGRPPSRSPVAPEGHSGAGDWSGREDFIISHRMHRVSPEQHTGGRCAAGSGKRGGPEPDRRWGAASWSCSRLLTASCCCRALRPSIAASSPTTSSSGPPPPLTRYNLVLCVVQNLA</sequence>
<evidence type="ECO:0000313" key="2">
    <source>
        <dbReference type="EMBL" id="TKW05400.1"/>
    </source>
</evidence>
<evidence type="ECO:0000256" key="1">
    <source>
        <dbReference type="SAM" id="MobiDB-lite"/>
    </source>
</evidence>
<dbReference type="AlphaFoldDB" id="A0A4U6TRI8"/>
<proteinExistence type="predicted"/>
<feature type="region of interest" description="Disordered" evidence="1">
    <location>
        <begin position="41"/>
        <end position="107"/>
    </location>
</feature>
<accession>A0A4U6TRI8</accession>
<dbReference type="EMBL" id="CM016558">
    <property type="protein sequence ID" value="TKW05400.1"/>
    <property type="molecule type" value="Genomic_DNA"/>
</dbReference>
<reference evidence="2" key="1">
    <citation type="submission" date="2019-03" db="EMBL/GenBank/DDBJ databases">
        <title>WGS assembly of Setaria viridis.</title>
        <authorList>
            <person name="Huang P."/>
            <person name="Jenkins J."/>
            <person name="Grimwood J."/>
            <person name="Barry K."/>
            <person name="Healey A."/>
            <person name="Mamidi S."/>
            <person name="Sreedasyam A."/>
            <person name="Shu S."/>
            <person name="Feldman M."/>
            <person name="Wu J."/>
            <person name="Yu Y."/>
            <person name="Chen C."/>
            <person name="Johnson J."/>
            <person name="Rokhsar D."/>
            <person name="Baxter I."/>
            <person name="Schmutz J."/>
            <person name="Brutnell T."/>
            <person name="Kellogg E."/>
        </authorList>
    </citation>
    <scope>NUCLEOTIDE SEQUENCE [LARGE SCALE GENOMIC DNA]</scope>
</reference>
<dbReference type="Proteomes" id="UP000298652">
    <property type="component" value="Chromosome 7"/>
</dbReference>
<gene>
    <name evidence="2" type="ORF">SEVIR_7G173150v2</name>
</gene>
<dbReference type="Gramene" id="TKW05400">
    <property type="protein sequence ID" value="TKW05400"/>
    <property type="gene ID" value="SEVIR_7G173150v2"/>
</dbReference>